<feature type="transmembrane region" description="Helical" evidence="1">
    <location>
        <begin position="145"/>
        <end position="163"/>
    </location>
</feature>
<keyword evidence="1" id="KW-0472">Membrane</keyword>
<evidence type="ECO:0000313" key="2">
    <source>
        <dbReference type="EMBL" id="MFC5500520.1"/>
    </source>
</evidence>
<feature type="transmembrane region" description="Helical" evidence="1">
    <location>
        <begin position="445"/>
        <end position="467"/>
    </location>
</feature>
<evidence type="ECO:0008006" key="4">
    <source>
        <dbReference type="Google" id="ProtNLM"/>
    </source>
</evidence>
<feature type="transmembrane region" description="Helical" evidence="1">
    <location>
        <begin position="387"/>
        <end position="409"/>
    </location>
</feature>
<dbReference type="Proteomes" id="UP001596037">
    <property type="component" value="Unassembled WGS sequence"/>
</dbReference>
<gene>
    <name evidence="2" type="ORF">ACFPOE_23460</name>
</gene>
<name>A0ABW0NJR2_9BURK</name>
<feature type="transmembrane region" description="Helical" evidence="1">
    <location>
        <begin position="356"/>
        <end position="375"/>
    </location>
</feature>
<keyword evidence="1" id="KW-0812">Transmembrane</keyword>
<keyword evidence="1" id="KW-1133">Transmembrane helix</keyword>
<reference evidence="3" key="1">
    <citation type="journal article" date="2019" name="Int. J. Syst. Evol. Microbiol.">
        <title>The Global Catalogue of Microorganisms (GCM) 10K type strain sequencing project: providing services to taxonomists for standard genome sequencing and annotation.</title>
        <authorList>
            <consortium name="The Broad Institute Genomics Platform"/>
            <consortium name="The Broad Institute Genome Sequencing Center for Infectious Disease"/>
            <person name="Wu L."/>
            <person name="Ma J."/>
        </authorList>
    </citation>
    <scope>NUCLEOTIDE SEQUENCE [LARGE SCALE GENOMIC DNA]</scope>
    <source>
        <strain evidence="3">CCUG 57401</strain>
    </source>
</reference>
<accession>A0ABW0NJR2</accession>
<feature type="transmembrane region" description="Helical" evidence="1">
    <location>
        <begin position="170"/>
        <end position="186"/>
    </location>
</feature>
<feature type="transmembrane region" description="Helical" evidence="1">
    <location>
        <begin position="219"/>
        <end position="239"/>
    </location>
</feature>
<organism evidence="2 3">
    <name type="scientific">Caenimonas terrae</name>
    <dbReference type="NCBI Taxonomy" id="696074"/>
    <lineage>
        <taxon>Bacteria</taxon>
        <taxon>Pseudomonadati</taxon>
        <taxon>Pseudomonadota</taxon>
        <taxon>Betaproteobacteria</taxon>
        <taxon>Burkholderiales</taxon>
        <taxon>Comamonadaceae</taxon>
        <taxon>Caenimonas</taxon>
    </lineage>
</organism>
<dbReference type="RefSeq" id="WP_376852767.1">
    <property type="nucleotide sequence ID" value="NZ_JBHSMF010000015.1"/>
</dbReference>
<proteinExistence type="predicted"/>
<evidence type="ECO:0000256" key="1">
    <source>
        <dbReference type="SAM" id="Phobius"/>
    </source>
</evidence>
<feature type="transmembrane region" description="Helical" evidence="1">
    <location>
        <begin position="20"/>
        <end position="37"/>
    </location>
</feature>
<feature type="transmembrane region" description="Helical" evidence="1">
    <location>
        <begin position="120"/>
        <end position="139"/>
    </location>
</feature>
<evidence type="ECO:0000313" key="3">
    <source>
        <dbReference type="Proteomes" id="UP001596037"/>
    </source>
</evidence>
<feature type="transmembrane region" description="Helical" evidence="1">
    <location>
        <begin position="415"/>
        <end position="433"/>
    </location>
</feature>
<keyword evidence="3" id="KW-1185">Reference proteome</keyword>
<comment type="caution">
    <text evidence="2">The sequence shown here is derived from an EMBL/GenBank/DDBJ whole genome shotgun (WGS) entry which is preliminary data.</text>
</comment>
<protein>
    <recommendedName>
        <fullName evidence="4">Glycosyltransferase RgtA/B/C/D-like domain-containing protein</fullName>
    </recommendedName>
</protein>
<sequence length="483" mass="53781">MHRPLSSVRLAEFIDRHQATLACVIATLFLLALHYDYNFTRFHYDSDHYWALATFENLRTERSIRGYFFPALLTPLHYLTTVTGYPLLTYRAGMSLTYGVLLTTLLPAAFRQAFGGRLSVLRRLVPVVLLAILFPGMLLYPLSDLPAVLLAFTALMCALRGLAATGSRKRFIGMLFAAGILMGAAYNTRTIYLFGGVPLGLLTVLTIRGAWAKAPFPRWVGLAAFAAGVLLVSLPQAAINKYTHGVNSLAVQSDIDNKSLFATQLVRGMTLQRYETTLYADALSSHAYYFDPAGAKLFRDTMDGGDLFSLRYYLKVVVLHPLDFLALYSRHVINGLDVRDGLVYTHKPSPLRNRTALFNFLVLALAAWVAVSVRARTVQPGDSGWRAVPASWPISLALVVLPVLAIVPGGIETRFFLPLHMLAYCVIAFHFDAQQLRRDFALHWRILLASLLLAAGTFFAVTLSTMATHRYDWPEPYSHQMAQ</sequence>
<dbReference type="EMBL" id="JBHSMF010000015">
    <property type="protein sequence ID" value="MFC5500520.1"/>
    <property type="molecule type" value="Genomic_DNA"/>
</dbReference>
<feature type="transmembrane region" description="Helical" evidence="1">
    <location>
        <begin position="88"/>
        <end position="108"/>
    </location>
</feature>